<dbReference type="RefSeq" id="WP_138670709.1">
    <property type="nucleotide sequence ID" value="NZ_VCKY01000142.1"/>
</dbReference>
<name>A0A5S4F6S7_9ACTN</name>
<organism evidence="1 2">
    <name type="scientific">Nonomuraea turkmeniaca</name>
    <dbReference type="NCBI Taxonomy" id="103838"/>
    <lineage>
        <taxon>Bacteria</taxon>
        <taxon>Bacillati</taxon>
        <taxon>Actinomycetota</taxon>
        <taxon>Actinomycetes</taxon>
        <taxon>Streptosporangiales</taxon>
        <taxon>Streptosporangiaceae</taxon>
        <taxon>Nonomuraea</taxon>
    </lineage>
</organism>
<accession>A0A5S4F6S7</accession>
<dbReference type="Gene3D" id="3.40.30.120">
    <property type="match status" value="1"/>
</dbReference>
<keyword evidence="2" id="KW-1185">Reference proteome</keyword>
<evidence type="ECO:0000313" key="2">
    <source>
        <dbReference type="Proteomes" id="UP000309128"/>
    </source>
</evidence>
<gene>
    <name evidence="1" type="ORF">ETD86_33805</name>
</gene>
<protein>
    <submittedName>
        <fullName evidence="1">Uncharacterized protein</fullName>
    </submittedName>
</protein>
<comment type="caution">
    <text evidence="1">The sequence shown here is derived from an EMBL/GenBank/DDBJ whole genome shotgun (WGS) entry which is preliminary data.</text>
</comment>
<proteinExistence type="predicted"/>
<dbReference type="AlphaFoldDB" id="A0A5S4F6S7"/>
<sequence>MKTGRRSSANPRPSADAVELRKVFTDLLRLPKANKHLAGLMSGLSHSYDLPGGHPLVGHRVAGLDPSLFLAGRPVLLDLAGILPHDLGATRAQPMDGLPHAILVRPDGYAAWAADTDPDLDALTGNPCWSLLA</sequence>
<dbReference type="EMBL" id="VCKY01000142">
    <property type="protein sequence ID" value="TMR12059.1"/>
    <property type="molecule type" value="Genomic_DNA"/>
</dbReference>
<dbReference type="Proteomes" id="UP000309128">
    <property type="component" value="Unassembled WGS sequence"/>
</dbReference>
<evidence type="ECO:0000313" key="1">
    <source>
        <dbReference type="EMBL" id="TMR12059.1"/>
    </source>
</evidence>
<reference evidence="1 2" key="1">
    <citation type="submission" date="2019-05" db="EMBL/GenBank/DDBJ databases">
        <title>Draft genome sequence of Nonomuraea turkmeniaca DSM 43926.</title>
        <authorList>
            <person name="Saricaoglu S."/>
            <person name="Isik K."/>
        </authorList>
    </citation>
    <scope>NUCLEOTIDE SEQUENCE [LARGE SCALE GENOMIC DNA]</scope>
    <source>
        <strain evidence="1 2">DSM 43926</strain>
    </source>
</reference>